<feature type="transmembrane region" description="Helical" evidence="1">
    <location>
        <begin position="174"/>
        <end position="194"/>
    </location>
</feature>
<dbReference type="EMBL" id="JBEPLJ010000007">
    <property type="protein sequence ID" value="MET3585920.1"/>
    <property type="molecule type" value="Genomic_DNA"/>
</dbReference>
<protein>
    <submittedName>
        <fullName evidence="3">Drug/metabolite transporter (DMT)-like permease</fullName>
    </submittedName>
</protein>
<feature type="domain" description="EamA" evidence="2">
    <location>
        <begin position="6"/>
        <end position="138"/>
    </location>
</feature>
<keyword evidence="1" id="KW-1133">Transmembrane helix</keyword>
<keyword evidence="1" id="KW-0812">Transmembrane</keyword>
<name>A0ABV2H5V1_9HYPH</name>
<dbReference type="InterPro" id="IPR000620">
    <property type="entry name" value="EamA_dom"/>
</dbReference>
<feature type="transmembrane region" description="Helical" evidence="1">
    <location>
        <begin position="95"/>
        <end position="115"/>
    </location>
</feature>
<evidence type="ECO:0000313" key="3">
    <source>
        <dbReference type="EMBL" id="MET3585920.1"/>
    </source>
</evidence>
<dbReference type="RefSeq" id="WP_247243955.1">
    <property type="nucleotide sequence ID" value="NZ_JALJRA010000007.1"/>
</dbReference>
<feature type="transmembrane region" description="Helical" evidence="1">
    <location>
        <begin position="234"/>
        <end position="252"/>
    </location>
</feature>
<dbReference type="SUPFAM" id="SSF103481">
    <property type="entry name" value="Multidrug resistance efflux transporter EmrE"/>
    <property type="match status" value="2"/>
</dbReference>
<comment type="caution">
    <text evidence="3">The sequence shown here is derived from an EMBL/GenBank/DDBJ whole genome shotgun (WGS) entry which is preliminary data.</text>
</comment>
<proteinExistence type="predicted"/>
<evidence type="ECO:0000313" key="4">
    <source>
        <dbReference type="Proteomes" id="UP001549031"/>
    </source>
</evidence>
<organism evidence="3 4">
    <name type="scientific">Pseudorhizobium tarimense</name>
    <dbReference type="NCBI Taxonomy" id="1079109"/>
    <lineage>
        <taxon>Bacteria</taxon>
        <taxon>Pseudomonadati</taxon>
        <taxon>Pseudomonadota</taxon>
        <taxon>Alphaproteobacteria</taxon>
        <taxon>Hyphomicrobiales</taxon>
        <taxon>Rhizobiaceae</taxon>
        <taxon>Rhizobium/Agrobacterium group</taxon>
        <taxon>Pseudorhizobium</taxon>
    </lineage>
</organism>
<feature type="transmembrane region" description="Helical" evidence="1">
    <location>
        <begin position="148"/>
        <end position="167"/>
    </location>
</feature>
<feature type="transmembrane region" description="Helical" evidence="1">
    <location>
        <begin position="122"/>
        <end position="142"/>
    </location>
</feature>
<dbReference type="PANTHER" id="PTHR22911">
    <property type="entry name" value="ACYL-MALONYL CONDENSING ENZYME-RELATED"/>
    <property type="match status" value="1"/>
</dbReference>
<evidence type="ECO:0000256" key="1">
    <source>
        <dbReference type="SAM" id="Phobius"/>
    </source>
</evidence>
<accession>A0ABV2H5V1</accession>
<keyword evidence="4" id="KW-1185">Reference proteome</keyword>
<feature type="transmembrane region" description="Helical" evidence="1">
    <location>
        <begin position="200"/>
        <end position="222"/>
    </location>
</feature>
<feature type="transmembrane region" description="Helical" evidence="1">
    <location>
        <begin position="35"/>
        <end position="57"/>
    </location>
</feature>
<gene>
    <name evidence="3" type="ORF">ABID21_002035</name>
</gene>
<dbReference type="InterPro" id="IPR037185">
    <property type="entry name" value="EmrE-like"/>
</dbReference>
<feature type="transmembrane region" description="Helical" evidence="1">
    <location>
        <begin position="69"/>
        <end position="89"/>
    </location>
</feature>
<dbReference type="Pfam" id="PF00892">
    <property type="entry name" value="EamA"/>
    <property type="match status" value="1"/>
</dbReference>
<feature type="transmembrane region" description="Helical" evidence="1">
    <location>
        <begin position="258"/>
        <end position="277"/>
    </location>
</feature>
<dbReference type="Proteomes" id="UP001549031">
    <property type="component" value="Unassembled WGS sequence"/>
</dbReference>
<evidence type="ECO:0000259" key="2">
    <source>
        <dbReference type="Pfam" id="PF00892"/>
    </source>
</evidence>
<keyword evidence="1" id="KW-0472">Membrane</keyword>
<reference evidence="3 4" key="1">
    <citation type="submission" date="2024-06" db="EMBL/GenBank/DDBJ databases">
        <title>Genomic Encyclopedia of Type Strains, Phase IV (KMG-IV): sequencing the most valuable type-strain genomes for metagenomic binning, comparative biology and taxonomic classification.</title>
        <authorList>
            <person name="Goeker M."/>
        </authorList>
    </citation>
    <scope>NUCLEOTIDE SEQUENCE [LARGE SCALE GENOMIC DNA]</scope>
    <source>
        <strain evidence="3 4">DSM 105042</strain>
    </source>
</reference>
<sequence>MNDHKKGLVLTAIGGLALSFDVPLVKLGQGELWSVIALRSIFTLVAALLLWAVLRAVRKRPPVLVPGRAGVLAGFCYGLSTMTFLGAVFNTATANVVFIAAFTPMFAALLGWLVLKEVPSVSTVVTMAVMVAGVALIISGGLEVGGLLGDLLAALTSALLAGAITIARKTRRDMGFVPLVATILPAVIGLALVANDGFHVAAPGWIIFDGAVMIPLAFWCLATGPRYLSGPEVGMFYLLETILAPIWVWMIFTEVPTTQTLVGGVTLLLALVAHSVWQMRRRSPLLAKA</sequence>